<accession>A0AAE1QPN1</accession>
<proteinExistence type="predicted"/>
<protein>
    <submittedName>
        <fullName evidence="1">Uncharacterized protein</fullName>
    </submittedName>
</protein>
<name>A0AAE1QPN1_9SOLA</name>
<dbReference type="EMBL" id="JAVYJV010000025">
    <property type="protein sequence ID" value="KAK4337446.1"/>
    <property type="molecule type" value="Genomic_DNA"/>
</dbReference>
<dbReference type="AlphaFoldDB" id="A0AAE1QPN1"/>
<dbReference type="Proteomes" id="UP001291623">
    <property type="component" value="Unassembled WGS sequence"/>
</dbReference>
<keyword evidence="2" id="KW-1185">Reference proteome</keyword>
<evidence type="ECO:0000313" key="1">
    <source>
        <dbReference type="EMBL" id="KAK4337446.1"/>
    </source>
</evidence>
<evidence type="ECO:0000313" key="2">
    <source>
        <dbReference type="Proteomes" id="UP001291623"/>
    </source>
</evidence>
<gene>
    <name evidence="1" type="ORF">RND71_043773</name>
</gene>
<comment type="caution">
    <text evidence="1">The sequence shown here is derived from an EMBL/GenBank/DDBJ whole genome shotgun (WGS) entry which is preliminary data.</text>
</comment>
<organism evidence="1 2">
    <name type="scientific">Anisodus tanguticus</name>
    <dbReference type="NCBI Taxonomy" id="243964"/>
    <lineage>
        <taxon>Eukaryota</taxon>
        <taxon>Viridiplantae</taxon>
        <taxon>Streptophyta</taxon>
        <taxon>Embryophyta</taxon>
        <taxon>Tracheophyta</taxon>
        <taxon>Spermatophyta</taxon>
        <taxon>Magnoliopsida</taxon>
        <taxon>eudicotyledons</taxon>
        <taxon>Gunneridae</taxon>
        <taxon>Pentapetalae</taxon>
        <taxon>asterids</taxon>
        <taxon>lamiids</taxon>
        <taxon>Solanales</taxon>
        <taxon>Solanaceae</taxon>
        <taxon>Solanoideae</taxon>
        <taxon>Hyoscyameae</taxon>
        <taxon>Anisodus</taxon>
    </lineage>
</organism>
<reference evidence="1" key="1">
    <citation type="submission" date="2023-12" db="EMBL/GenBank/DDBJ databases">
        <title>Genome assembly of Anisodus tanguticus.</title>
        <authorList>
            <person name="Wang Y.-J."/>
        </authorList>
    </citation>
    <scope>NUCLEOTIDE SEQUENCE</scope>
    <source>
        <strain evidence="1">KB-2021</strain>
        <tissue evidence="1">Leaf</tissue>
    </source>
</reference>
<sequence>MDLFRSKDRIQAPWLVSLWDFSNLGQLKHLSSEEAEDPVIAAARAEIEV</sequence>